<reference evidence="1" key="1">
    <citation type="journal article" date="2014" name="Nat. Commun.">
        <title>The emerging biofuel crop Camelina sativa retains a highly undifferentiated hexaploid genome structure.</title>
        <authorList>
            <person name="Kagale S."/>
            <person name="Koh C."/>
            <person name="Nixon J."/>
            <person name="Bollina V."/>
            <person name="Clarke W.E."/>
            <person name="Tuteja R."/>
            <person name="Spillane C."/>
            <person name="Robinson S.J."/>
            <person name="Links M.G."/>
            <person name="Clarke C."/>
            <person name="Higgins E.E."/>
            <person name="Huebert T."/>
            <person name="Sharpe A.G."/>
            <person name="Parkin I.A."/>
        </authorList>
    </citation>
    <scope>NUCLEOTIDE SEQUENCE [LARGE SCALE GENOMIC DNA]</scope>
    <source>
        <strain evidence="1">cv. DH55</strain>
    </source>
</reference>
<dbReference type="RefSeq" id="XP_019089251.1">
    <property type="nucleotide sequence ID" value="XM_019233706.1"/>
</dbReference>
<evidence type="ECO:0000313" key="2">
    <source>
        <dbReference type="RefSeq" id="XP_019089251.1"/>
    </source>
</evidence>
<dbReference type="Proteomes" id="UP000694864">
    <property type="component" value="Chromosome 12"/>
</dbReference>
<organism evidence="1 2">
    <name type="scientific">Camelina sativa</name>
    <name type="common">False flax</name>
    <name type="synonym">Myagrum sativum</name>
    <dbReference type="NCBI Taxonomy" id="90675"/>
    <lineage>
        <taxon>Eukaryota</taxon>
        <taxon>Viridiplantae</taxon>
        <taxon>Streptophyta</taxon>
        <taxon>Embryophyta</taxon>
        <taxon>Tracheophyta</taxon>
        <taxon>Spermatophyta</taxon>
        <taxon>Magnoliopsida</taxon>
        <taxon>eudicotyledons</taxon>
        <taxon>Gunneridae</taxon>
        <taxon>Pentapetalae</taxon>
        <taxon>rosids</taxon>
        <taxon>malvids</taxon>
        <taxon>Brassicales</taxon>
        <taxon>Brassicaceae</taxon>
        <taxon>Camelineae</taxon>
        <taxon>Camelina</taxon>
    </lineage>
</organism>
<accession>A0ABM1QR63</accession>
<reference evidence="2" key="2">
    <citation type="submission" date="2025-08" db="UniProtKB">
        <authorList>
            <consortium name="RefSeq"/>
        </authorList>
    </citation>
    <scope>IDENTIFICATION</scope>
    <source>
        <tissue evidence="2">Leaf</tissue>
    </source>
</reference>
<keyword evidence="1" id="KW-1185">Reference proteome</keyword>
<dbReference type="PANTHER" id="PTHR31210:SF47">
    <property type="entry name" value="OS07G0564800 PROTEIN"/>
    <property type="match status" value="1"/>
</dbReference>
<protein>
    <submittedName>
        <fullName evidence="2">Uncharacterized protein LOC104732942</fullName>
    </submittedName>
</protein>
<dbReference type="GeneID" id="104732942"/>
<dbReference type="Pfam" id="PF05212">
    <property type="entry name" value="DUF707"/>
    <property type="match status" value="1"/>
</dbReference>
<dbReference type="InterPro" id="IPR007877">
    <property type="entry name" value="DUF707"/>
</dbReference>
<evidence type="ECO:0000313" key="1">
    <source>
        <dbReference type="Proteomes" id="UP000694864"/>
    </source>
</evidence>
<sequence length="181" mass="20646">SGSWLGNGYETWVLYSGDRSNKVGIVDSKYIFHQGIQTLGGSDDPDKKNSACSDVTRKRGSPAFDSRTEVSNQTWELRTFQERWNQAVVEDKNWVDRSSSTRNRIGNNRRLKRSSVIPSLVQRKAKETTTLKKHLQFLLRLYIEKFLFLFGSVMRGNAIKKPRSEVRMGTTGGVMSLRTPL</sequence>
<dbReference type="PANTHER" id="PTHR31210">
    <property type="entry name" value="OS06G0731900 PROTEIN"/>
    <property type="match status" value="1"/>
</dbReference>
<gene>
    <name evidence="2" type="primary">LOC104732942</name>
</gene>
<feature type="non-terminal residue" evidence="2">
    <location>
        <position position="1"/>
    </location>
</feature>
<proteinExistence type="predicted"/>
<name>A0ABM1QR63_CAMSA</name>